<keyword evidence="22" id="KW-1185">Reference proteome</keyword>
<feature type="compositionally biased region" description="Acidic residues" evidence="16">
    <location>
        <begin position="612"/>
        <end position="621"/>
    </location>
</feature>
<feature type="transmembrane region" description="Helical" evidence="17">
    <location>
        <begin position="723"/>
        <end position="744"/>
    </location>
</feature>
<name>S3CCM2_OPHP1</name>
<comment type="cofactor">
    <cofactor evidence="1">
        <name>Zn(2+)</name>
        <dbReference type="ChEBI" id="CHEBI:29105"/>
    </cofactor>
</comment>
<dbReference type="OrthoDB" id="76293at2759"/>
<comment type="function">
    <text evidence="2">May be involved in vacuolar sorting and osmoregulation.</text>
</comment>
<keyword evidence="8 15" id="KW-0479">Metal-binding</keyword>
<evidence type="ECO:0000256" key="11">
    <source>
        <dbReference type="ARBA" id="ARBA00022989"/>
    </source>
</evidence>
<feature type="domain" description="Vacuolar membrane protease C-terminal" evidence="19">
    <location>
        <begin position="779"/>
        <end position="991"/>
    </location>
</feature>
<dbReference type="Pfam" id="PF22250">
    <property type="entry name" value="PFF1_C"/>
    <property type="match status" value="1"/>
</dbReference>
<evidence type="ECO:0000259" key="20">
    <source>
        <dbReference type="Pfam" id="PF22251"/>
    </source>
</evidence>
<keyword evidence="6 15" id="KW-0645">Protease</keyword>
<keyword evidence="14" id="KW-0325">Glycoprotein</keyword>
<dbReference type="OMA" id="FCHTFVN"/>
<dbReference type="VEuPathDB" id="FungiDB:F503_07497"/>
<evidence type="ECO:0000256" key="5">
    <source>
        <dbReference type="ARBA" id="ARBA00022554"/>
    </source>
</evidence>
<evidence type="ECO:0000256" key="7">
    <source>
        <dbReference type="ARBA" id="ARBA00022692"/>
    </source>
</evidence>
<protein>
    <recommendedName>
        <fullName evidence="15">Peptide hydrolase</fullName>
        <ecNumber evidence="15">3.4.-.-</ecNumber>
    </recommendedName>
</protein>
<keyword evidence="9 15" id="KW-0378">Hydrolase</keyword>
<feature type="transmembrane region" description="Helical" evidence="17">
    <location>
        <begin position="686"/>
        <end position="711"/>
    </location>
</feature>
<dbReference type="InterPro" id="IPR053976">
    <property type="entry name" value="PFF1_TM"/>
</dbReference>
<accession>S3CCM2</accession>
<keyword evidence="13 17" id="KW-0472">Membrane</keyword>
<feature type="transmembrane region" description="Helical" evidence="17">
    <location>
        <begin position="546"/>
        <end position="568"/>
    </location>
</feature>
<evidence type="ECO:0000256" key="13">
    <source>
        <dbReference type="ARBA" id="ARBA00023136"/>
    </source>
</evidence>
<evidence type="ECO:0000256" key="4">
    <source>
        <dbReference type="ARBA" id="ARBA00010918"/>
    </source>
</evidence>
<evidence type="ECO:0000259" key="18">
    <source>
        <dbReference type="Pfam" id="PF04389"/>
    </source>
</evidence>
<dbReference type="InterPro" id="IPR045175">
    <property type="entry name" value="M28_fam"/>
</dbReference>
<evidence type="ECO:0000256" key="8">
    <source>
        <dbReference type="ARBA" id="ARBA00022723"/>
    </source>
</evidence>
<dbReference type="CDD" id="cd03875">
    <property type="entry name" value="M28_Fxna_like"/>
    <property type="match status" value="1"/>
</dbReference>
<feature type="region of interest" description="Disordered" evidence="16">
    <location>
        <begin position="604"/>
        <end position="640"/>
    </location>
</feature>
<evidence type="ECO:0000256" key="14">
    <source>
        <dbReference type="ARBA" id="ARBA00023180"/>
    </source>
</evidence>
<evidence type="ECO:0000259" key="19">
    <source>
        <dbReference type="Pfam" id="PF22250"/>
    </source>
</evidence>
<dbReference type="GO" id="GO:0046872">
    <property type="term" value="F:metal ion binding"/>
    <property type="evidence" value="ECO:0007669"/>
    <property type="project" value="UniProtKB-KW"/>
</dbReference>
<feature type="domain" description="Peptidase M28" evidence="18">
    <location>
        <begin position="182"/>
        <end position="358"/>
    </location>
</feature>
<dbReference type="GO" id="GO:0008235">
    <property type="term" value="F:metalloexopeptidase activity"/>
    <property type="evidence" value="ECO:0007669"/>
    <property type="project" value="InterPro"/>
</dbReference>
<evidence type="ECO:0000313" key="21">
    <source>
        <dbReference type="EMBL" id="EPE09721.1"/>
    </source>
</evidence>
<proteinExistence type="inferred from homology"/>
<feature type="transmembrane region" description="Helical" evidence="17">
    <location>
        <begin position="481"/>
        <end position="502"/>
    </location>
</feature>
<reference evidence="21 22" key="1">
    <citation type="journal article" date="2013" name="BMC Genomics">
        <title>The genome and transcriptome of the pine saprophyte Ophiostoma piceae, and a comparison with the bark beetle-associated pine pathogen Grosmannia clavigera.</title>
        <authorList>
            <person name="Haridas S."/>
            <person name="Wang Y."/>
            <person name="Lim L."/>
            <person name="Massoumi Alamouti S."/>
            <person name="Jackman S."/>
            <person name="Docking R."/>
            <person name="Robertson G."/>
            <person name="Birol I."/>
            <person name="Bohlmann J."/>
            <person name="Breuil C."/>
        </authorList>
    </citation>
    <scope>NUCLEOTIDE SEQUENCE [LARGE SCALE GENOMIC DNA]</scope>
    <source>
        <strain evidence="21 22">UAMH 11346</strain>
    </source>
</reference>
<evidence type="ECO:0000256" key="1">
    <source>
        <dbReference type="ARBA" id="ARBA00001947"/>
    </source>
</evidence>
<feature type="transmembrane region" description="Helical" evidence="17">
    <location>
        <begin position="523"/>
        <end position="540"/>
    </location>
</feature>
<feature type="transmembrane region" description="Helical" evidence="17">
    <location>
        <begin position="397"/>
        <end position="420"/>
    </location>
</feature>
<dbReference type="PANTHER" id="PTHR12147:SF58">
    <property type="entry name" value="VACUOLAR MEMBRANE PROTEASE"/>
    <property type="match status" value="1"/>
</dbReference>
<dbReference type="SUPFAM" id="SSF53187">
    <property type="entry name" value="Zn-dependent exopeptidases"/>
    <property type="match status" value="1"/>
</dbReference>
<evidence type="ECO:0000256" key="16">
    <source>
        <dbReference type="SAM" id="MobiDB-lite"/>
    </source>
</evidence>
<comment type="similarity">
    <text evidence="4 15">Belongs to the peptidase M28 family.</text>
</comment>
<organism evidence="21 22">
    <name type="scientific">Ophiostoma piceae (strain UAMH 11346)</name>
    <name type="common">Sap stain fungus</name>
    <dbReference type="NCBI Taxonomy" id="1262450"/>
    <lineage>
        <taxon>Eukaryota</taxon>
        <taxon>Fungi</taxon>
        <taxon>Dikarya</taxon>
        <taxon>Ascomycota</taxon>
        <taxon>Pezizomycotina</taxon>
        <taxon>Sordariomycetes</taxon>
        <taxon>Sordariomycetidae</taxon>
        <taxon>Ophiostomatales</taxon>
        <taxon>Ophiostomataceae</taxon>
        <taxon>Ophiostoma</taxon>
    </lineage>
</organism>
<dbReference type="eggNOG" id="KOG2194">
    <property type="taxonomic scope" value="Eukaryota"/>
</dbReference>
<comment type="subcellular location">
    <subcellularLocation>
        <location evidence="3">Vacuole membrane</location>
        <topology evidence="3">Multi-pass membrane protein</topology>
    </subcellularLocation>
</comment>
<evidence type="ECO:0000256" key="12">
    <source>
        <dbReference type="ARBA" id="ARBA00023049"/>
    </source>
</evidence>
<sequence>MGFPNPFAFRPLQVTFWTTAVYLAIVTPIVTFQEVVPRAPAESALPHGISLNDAWADLGNLTRYFHPVNSHANDAVRGFLIERIHQILDGNGVSWTTQADRVDASASLSATAASTDAVVFDDLLSNISFTTSYSHGRRAGLYFEGSNVYVYIRGTRDVPGNWWEPAAGDASSEAASAIEAMKKQIVLVNAHFDSVSSGYGATDDGVGVVSGLQIIRYFSTPGNQPERGVVVLLNNAEEEFLLGGTAFANSPLVDFIGTFVNLEGAGAGGRAILFRSTDLEVMEAYRKAPHPAGTVVANDGFKLNMIRSETDYRVWVNALGYRGLDIAFMMPRVRYHTQQDDRRHTSKDSIWHMLSGALESTKGLTGAVGDKVDQSTTDAVWFDLFGDSLVLFALRGLFAWSVTILVASPLIVILIFFLLYKFDKSYMFSSSIARPDREGEVEDSHISVGGLKGFFRYPFALVVAAFVVYGSAFLVRKVQPFIIYSSLYSVVTLFVTLFYFVFWCAMRGADYSRPSALHRAYSLFWLYIFSWAVLVGATILEDQSQIASGYIVVFWSTSIFAAFLVSLLELFSLKTKTAYADELEAAADAAGHASESEILISPSPGERVAATDNDDDDDDSAPTETSPLIGGVHTRGRPTTFATGYHRSLTAIVQERRRVAAAEEASGPRPFGFEQDWSKSLPTWTWLLQFLILGPFNIIIIGQLLLTLGAAVHQTGTDGSDLLVPYLLLATFSVLLLSPLTPFLHRVTRHIPLLAAAVFVGTLAYCLAAFPFSATSPFKFSIRQTFSVDHGNASVTLNGYGGYVNQVIAGLPSAASRSVACVDSYGRQTGLLDCTFDATGLEPRVGVDGSADGPGSPFTGSYEGLISVNTSRADGKVTFEINAVNTKACGLRFERPVKSIAVRGGLPIDTRIDFDKEPAPADDGSWQLGDFVLWRRDWETPWVVDVEEEVGGETLDTLSGHVVCRWGDANTPGTAPAVDEAWNFAPAWSILVIRQNPPLVQGTKAFSV</sequence>
<evidence type="ECO:0000256" key="9">
    <source>
        <dbReference type="ARBA" id="ARBA00022801"/>
    </source>
</evidence>
<dbReference type="EMBL" id="KE148147">
    <property type="protein sequence ID" value="EPE09721.1"/>
    <property type="molecule type" value="Genomic_DNA"/>
</dbReference>
<dbReference type="Pfam" id="PF04389">
    <property type="entry name" value="Peptidase_M28"/>
    <property type="match status" value="1"/>
</dbReference>
<evidence type="ECO:0000256" key="2">
    <source>
        <dbReference type="ARBA" id="ARBA00003273"/>
    </source>
</evidence>
<keyword evidence="12" id="KW-0482">Metalloprotease</keyword>
<dbReference type="GO" id="GO:0005774">
    <property type="term" value="C:vacuolar membrane"/>
    <property type="evidence" value="ECO:0007669"/>
    <property type="project" value="UniProtKB-SubCell"/>
</dbReference>
<dbReference type="PANTHER" id="PTHR12147">
    <property type="entry name" value="METALLOPEPTIDASE M28 FAMILY MEMBER"/>
    <property type="match status" value="1"/>
</dbReference>
<dbReference type="STRING" id="1262450.S3CCM2"/>
<evidence type="ECO:0000256" key="3">
    <source>
        <dbReference type="ARBA" id="ARBA00004128"/>
    </source>
</evidence>
<dbReference type="Pfam" id="PF22251">
    <property type="entry name" value="PFF1_TM"/>
    <property type="match status" value="1"/>
</dbReference>
<dbReference type="HOGENOM" id="CLU_006412_1_0_1"/>
<dbReference type="GO" id="GO:0006508">
    <property type="term" value="P:proteolysis"/>
    <property type="evidence" value="ECO:0007669"/>
    <property type="project" value="UniProtKB-KW"/>
</dbReference>
<evidence type="ECO:0000313" key="22">
    <source>
        <dbReference type="Proteomes" id="UP000016923"/>
    </source>
</evidence>
<dbReference type="FunFam" id="3.40.630.10:FF:000057">
    <property type="entry name" value="Vacuolar membrane protease"/>
    <property type="match status" value="1"/>
</dbReference>
<dbReference type="Proteomes" id="UP000016923">
    <property type="component" value="Unassembled WGS sequence"/>
</dbReference>
<feature type="domain" description="Vacuolar membrane protease transmembrane" evidence="20">
    <location>
        <begin position="455"/>
        <end position="750"/>
    </location>
</feature>
<keyword evidence="11 17" id="KW-1133">Transmembrane helix</keyword>
<dbReference type="EC" id="3.4.-.-" evidence="15"/>
<dbReference type="InterPro" id="IPR053975">
    <property type="entry name" value="PFF1_C"/>
</dbReference>
<keyword evidence="7 17" id="KW-0812">Transmembrane</keyword>
<feature type="transmembrane region" description="Helical" evidence="17">
    <location>
        <begin position="751"/>
        <end position="772"/>
    </location>
</feature>
<evidence type="ECO:0000256" key="15">
    <source>
        <dbReference type="RuleBase" id="RU361240"/>
    </source>
</evidence>
<dbReference type="AlphaFoldDB" id="S3CCM2"/>
<dbReference type="InterPro" id="IPR048024">
    <property type="entry name" value="Fxna-like_M28_dom"/>
</dbReference>
<dbReference type="InterPro" id="IPR007484">
    <property type="entry name" value="Peptidase_M28"/>
</dbReference>
<evidence type="ECO:0000256" key="6">
    <source>
        <dbReference type="ARBA" id="ARBA00022670"/>
    </source>
</evidence>
<dbReference type="Gene3D" id="3.40.630.10">
    <property type="entry name" value="Zn peptidases"/>
    <property type="match status" value="1"/>
</dbReference>
<evidence type="ECO:0000256" key="10">
    <source>
        <dbReference type="ARBA" id="ARBA00022833"/>
    </source>
</evidence>
<feature type="transmembrane region" description="Helical" evidence="17">
    <location>
        <begin position="454"/>
        <end position="475"/>
    </location>
</feature>
<keyword evidence="5" id="KW-0926">Vacuole</keyword>
<evidence type="ECO:0000256" key="17">
    <source>
        <dbReference type="SAM" id="Phobius"/>
    </source>
</evidence>
<keyword evidence="10 15" id="KW-0862">Zinc</keyword>
<gene>
    <name evidence="21" type="ORF">F503_07497</name>
</gene>